<comment type="caution">
    <text evidence="1">The sequence shown here is derived from an EMBL/GenBank/DDBJ whole genome shotgun (WGS) entry which is preliminary data.</text>
</comment>
<sequence length="242" mass="26745">MARSTLLDTELRYVADDGREVTTSVRDAVATSLSTARPVRRVGSYAGQRHYSGMFWSATTGGHVAYESRLELDRLWLADFDPTVTWIAAQPMWLRGHDGAVIRRHAPDLLLTLADHSLEMVDVKPRVLARRPKVASVFDWTARVCETRGWRYQVWSGADPVRLANIRTLALGRRPGHVDPDDLARLRAVGKVEMTLGAALGQGPRPAQMAAAMTLLWTGHWTVDLSVPLGLATQITGIREAS</sequence>
<accession>A0ABS4YQA0</accession>
<keyword evidence="2" id="KW-1185">Reference proteome</keyword>
<dbReference type="NCBIfam" id="NF033179">
    <property type="entry name" value="TnsA_like_Actin"/>
    <property type="match status" value="1"/>
</dbReference>
<reference evidence="1 2" key="1">
    <citation type="submission" date="2021-03" db="EMBL/GenBank/DDBJ databases">
        <title>Sequencing the genomes of 1000 actinobacteria strains.</title>
        <authorList>
            <person name="Klenk H.-P."/>
        </authorList>
    </citation>
    <scope>NUCLEOTIDE SEQUENCE [LARGE SCALE GENOMIC DNA]</scope>
    <source>
        <strain evidence="1 2">DSM 14564</strain>
    </source>
</reference>
<protein>
    <recommendedName>
        <fullName evidence="3">TnsA-like heteromeric transposase endonuclease subunit</fullName>
    </recommendedName>
</protein>
<gene>
    <name evidence="1" type="ORF">JOF44_003868</name>
</gene>
<dbReference type="Proteomes" id="UP000698222">
    <property type="component" value="Unassembled WGS sequence"/>
</dbReference>
<evidence type="ECO:0000313" key="1">
    <source>
        <dbReference type="EMBL" id="MBP2410965.1"/>
    </source>
</evidence>
<dbReference type="EMBL" id="JAGIOC010000001">
    <property type="protein sequence ID" value="MBP2410965.1"/>
    <property type="molecule type" value="Genomic_DNA"/>
</dbReference>
<proteinExistence type="predicted"/>
<dbReference type="InterPro" id="IPR048000">
    <property type="entry name" value="TnsA-like"/>
</dbReference>
<evidence type="ECO:0000313" key="2">
    <source>
        <dbReference type="Proteomes" id="UP000698222"/>
    </source>
</evidence>
<organism evidence="1 2">
    <name type="scientific">Brachybacterium fresconis</name>
    <dbReference type="NCBI Taxonomy" id="173363"/>
    <lineage>
        <taxon>Bacteria</taxon>
        <taxon>Bacillati</taxon>
        <taxon>Actinomycetota</taxon>
        <taxon>Actinomycetes</taxon>
        <taxon>Micrococcales</taxon>
        <taxon>Dermabacteraceae</taxon>
        <taxon>Brachybacterium</taxon>
    </lineage>
</organism>
<evidence type="ECO:0008006" key="3">
    <source>
        <dbReference type="Google" id="ProtNLM"/>
    </source>
</evidence>
<name>A0ABS4YQA0_9MICO</name>
<dbReference type="RefSeq" id="WP_209895269.1">
    <property type="nucleotide sequence ID" value="NZ_BAAAJV010000038.1"/>
</dbReference>